<proteinExistence type="inferred from homology"/>
<evidence type="ECO:0000256" key="3">
    <source>
        <dbReference type="ARBA" id="ARBA00023315"/>
    </source>
</evidence>
<dbReference type="PANTHER" id="PTHR31623:SF17">
    <property type="entry name" value="F21J9.9"/>
    <property type="match status" value="1"/>
</dbReference>
<gene>
    <name evidence="4" type="ORF">Sango_1069900</name>
</gene>
<dbReference type="EMBL" id="JACGWL010000006">
    <property type="protein sequence ID" value="KAK4399638.1"/>
    <property type="molecule type" value="Genomic_DNA"/>
</dbReference>
<dbReference type="AlphaFoldDB" id="A0AAE1WTZ4"/>
<evidence type="ECO:0000313" key="4">
    <source>
        <dbReference type="EMBL" id="KAK4399638.1"/>
    </source>
</evidence>
<reference evidence="4" key="2">
    <citation type="journal article" date="2024" name="Plant">
        <title>Genomic evolution and insights into agronomic trait innovations of Sesamum species.</title>
        <authorList>
            <person name="Miao H."/>
            <person name="Wang L."/>
            <person name="Qu L."/>
            <person name="Liu H."/>
            <person name="Sun Y."/>
            <person name="Le M."/>
            <person name="Wang Q."/>
            <person name="Wei S."/>
            <person name="Zheng Y."/>
            <person name="Lin W."/>
            <person name="Duan Y."/>
            <person name="Cao H."/>
            <person name="Xiong S."/>
            <person name="Wang X."/>
            <person name="Wei L."/>
            <person name="Li C."/>
            <person name="Ma Q."/>
            <person name="Ju M."/>
            <person name="Zhao R."/>
            <person name="Li G."/>
            <person name="Mu C."/>
            <person name="Tian Q."/>
            <person name="Mei H."/>
            <person name="Zhang T."/>
            <person name="Gao T."/>
            <person name="Zhang H."/>
        </authorList>
    </citation>
    <scope>NUCLEOTIDE SEQUENCE</scope>
    <source>
        <strain evidence="4">K16</strain>
    </source>
</reference>
<keyword evidence="5" id="KW-1185">Reference proteome</keyword>
<organism evidence="4 5">
    <name type="scientific">Sesamum angolense</name>
    <dbReference type="NCBI Taxonomy" id="2727404"/>
    <lineage>
        <taxon>Eukaryota</taxon>
        <taxon>Viridiplantae</taxon>
        <taxon>Streptophyta</taxon>
        <taxon>Embryophyta</taxon>
        <taxon>Tracheophyta</taxon>
        <taxon>Spermatophyta</taxon>
        <taxon>Magnoliopsida</taxon>
        <taxon>eudicotyledons</taxon>
        <taxon>Gunneridae</taxon>
        <taxon>Pentapetalae</taxon>
        <taxon>asterids</taxon>
        <taxon>lamiids</taxon>
        <taxon>Lamiales</taxon>
        <taxon>Pedaliaceae</taxon>
        <taxon>Sesamum</taxon>
    </lineage>
</organism>
<accession>A0AAE1WTZ4</accession>
<dbReference type="Gene3D" id="3.30.559.10">
    <property type="entry name" value="Chloramphenicol acetyltransferase-like domain"/>
    <property type="match status" value="1"/>
</dbReference>
<keyword evidence="2" id="KW-0808">Transferase</keyword>
<name>A0AAE1WTZ4_9LAMI</name>
<dbReference type="GO" id="GO:0016746">
    <property type="term" value="F:acyltransferase activity"/>
    <property type="evidence" value="ECO:0007669"/>
    <property type="project" value="UniProtKB-KW"/>
</dbReference>
<dbReference type="InterPro" id="IPR023213">
    <property type="entry name" value="CAT-like_dom_sf"/>
</dbReference>
<comment type="caution">
    <text evidence="4">The sequence shown here is derived from an EMBL/GenBank/DDBJ whole genome shotgun (WGS) entry which is preliminary data.</text>
</comment>
<reference evidence="4" key="1">
    <citation type="submission" date="2020-06" db="EMBL/GenBank/DDBJ databases">
        <authorList>
            <person name="Li T."/>
            <person name="Hu X."/>
            <person name="Zhang T."/>
            <person name="Song X."/>
            <person name="Zhang H."/>
            <person name="Dai N."/>
            <person name="Sheng W."/>
            <person name="Hou X."/>
            <person name="Wei L."/>
        </authorList>
    </citation>
    <scope>NUCLEOTIDE SEQUENCE</scope>
    <source>
        <strain evidence="4">K16</strain>
        <tissue evidence="4">Leaf</tissue>
    </source>
</reference>
<dbReference type="Proteomes" id="UP001289374">
    <property type="component" value="Unassembled WGS sequence"/>
</dbReference>
<sequence length="143" mass="16076">MKADPNKIYTVLHAVNLRPLLDPSLSEYHFGNISRLAIAMPSVGVDGGSELLQKVREAIKAVNGEYVAQLRQGDKHLNSLKERLAWANKGKLVTFNFTSLSRGDGIEARINLRKEDMEKFEADLELQEFLSKPKTFGIHNSRL</sequence>
<keyword evidence="3" id="KW-0012">Acyltransferase</keyword>
<evidence type="ECO:0000313" key="5">
    <source>
        <dbReference type="Proteomes" id="UP001289374"/>
    </source>
</evidence>
<evidence type="ECO:0000256" key="2">
    <source>
        <dbReference type="ARBA" id="ARBA00022679"/>
    </source>
</evidence>
<dbReference type="PANTHER" id="PTHR31623">
    <property type="entry name" value="F21J9.9"/>
    <property type="match status" value="1"/>
</dbReference>
<protein>
    <submittedName>
        <fullName evidence="4">Uncharacterized protein</fullName>
    </submittedName>
</protein>
<comment type="similarity">
    <text evidence="1">Belongs to the plant acyltransferase family.</text>
</comment>
<evidence type="ECO:0000256" key="1">
    <source>
        <dbReference type="ARBA" id="ARBA00009861"/>
    </source>
</evidence>